<keyword evidence="6 9" id="KW-0812">Transmembrane</keyword>
<feature type="transmembrane region" description="Helical" evidence="9">
    <location>
        <begin position="264"/>
        <end position="283"/>
    </location>
</feature>
<keyword evidence="7 9" id="KW-1133">Transmembrane helix</keyword>
<dbReference type="InterPro" id="IPR013525">
    <property type="entry name" value="ABC2_TM"/>
</dbReference>
<keyword evidence="12" id="KW-1185">Reference proteome</keyword>
<evidence type="ECO:0000256" key="9">
    <source>
        <dbReference type="RuleBase" id="RU361157"/>
    </source>
</evidence>
<keyword evidence="4 9" id="KW-1003">Cell membrane</keyword>
<evidence type="ECO:0000256" key="6">
    <source>
        <dbReference type="ARBA" id="ARBA00022692"/>
    </source>
</evidence>
<dbReference type="InterPro" id="IPR047817">
    <property type="entry name" value="ABC2_TM_bact-type"/>
</dbReference>
<organism evidence="11 12">
    <name type="scientific">Zhihengliuella salsuginis</name>
    <dbReference type="NCBI Taxonomy" id="578222"/>
    <lineage>
        <taxon>Bacteria</taxon>
        <taxon>Bacillati</taxon>
        <taxon>Actinomycetota</taxon>
        <taxon>Actinomycetes</taxon>
        <taxon>Micrococcales</taxon>
        <taxon>Micrococcaceae</taxon>
        <taxon>Zhihengliuella</taxon>
    </lineage>
</organism>
<dbReference type="PANTHER" id="PTHR30413">
    <property type="entry name" value="INNER MEMBRANE TRANSPORT PERMEASE"/>
    <property type="match status" value="1"/>
</dbReference>
<feature type="transmembrane region" description="Helical" evidence="9">
    <location>
        <begin position="206"/>
        <end position="224"/>
    </location>
</feature>
<name>A0ABQ3GK32_9MICC</name>
<keyword evidence="8 9" id="KW-0472">Membrane</keyword>
<feature type="transmembrane region" description="Helical" evidence="9">
    <location>
        <begin position="140"/>
        <end position="162"/>
    </location>
</feature>
<keyword evidence="3 9" id="KW-0813">Transport</keyword>
<feature type="transmembrane region" description="Helical" evidence="9">
    <location>
        <begin position="168"/>
        <end position="194"/>
    </location>
</feature>
<evidence type="ECO:0000313" key="11">
    <source>
        <dbReference type="EMBL" id="GHD11813.1"/>
    </source>
</evidence>
<keyword evidence="5" id="KW-0997">Cell inner membrane</keyword>
<evidence type="ECO:0000256" key="7">
    <source>
        <dbReference type="ARBA" id="ARBA00022989"/>
    </source>
</evidence>
<comment type="subcellular location">
    <subcellularLocation>
        <location evidence="1">Cell inner membrane</location>
        <topology evidence="1">Multi-pass membrane protein</topology>
    </subcellularLocation>
    <subcellularLocation>
        <location evidence="9">Cell membrane</location>
        <topology evidence="9">Multi-pass membrane protein</topology>
    </subcellularLocation>
</comment>
<accession>A0ABQ3GK32</accession>
<sequence length="294" mass="33610">MTEQVPASNRTQRIHVSPHDLVSIGARPGFFEYIRQIWQFRSFIHFDSRSRIATGNSDDALGRIWLVLNPILNGATYFFVFGILLDTAKNIPNFLGYLIIGTFMFRFTTGAITQGARALNNNQSMMRAFNFPRATLPLAVNVRELMSQVIVITTMLVLILAIPPLEEISWLWLLIFPVVIVQFLFNLGLSLLLCRIVTRFPDVVNLISFGTRIWLYLSCVFFSLDRFENNPGIYQAMQLNPLFCVLDITRDALLYGNVPSFERWAVLGTWTLVLLIVGSIAFWKAEESYNQERA</sequence>
<evidence type="ECO:0000256" key="3">
    <source>
        <dbReference type="ARBA" id="ARBA00022448"/>
    </source>
</evidence>
<dbReference type="RefSeq" id="WP_189351083.1">
    <property type="nucleotide sequence ID" value="NZ_BMXK01000012.1"/>
</dbReference>
<protein>
    <recommendedName>
        <fullName evidence="9">Transport permease protein</fullName>
    </recommendedName>
</protein>
<gene>
    <name evidence="11" type="ORF">GCM10008096_26610</name>
</gene>
<dbReference type="Proteomes" id="UP000642819">
    <property type="component" value="Unassembled WGS sequence"/>
</dbReference>
<feature type="transmembrane region" description="Helical" evidence="9">
    <location>
        <begin position="97"/>
        <end position="119"/>
    </location>
</feature>
<evidence type="ECO:0000256" key="2">
    <source>
        <dbReference type="ARBA" id="ARBA00007783"/>
    </source>
</evidence>
<evidence type="ECO:0000259" key="10">
    <source>
        <dbReference type="PROSITE" id="PS51012"/>
    </source>
</evidence>
<evidence type="ECO:0000256" key="1">
    <source>
        <dbReference type="ARBA" id="ARBA00004429"/>
    </source>
</evidence>
<feature type="domain" description="ABC transmembrane type-2" evidence="10">
    <location>
        <begin position="61"/>
        <end position="285"/>
    </location>
</feature>
<dbReference type="PANTHER" id="PTHR30413:SF8">
    <property type="entry name" value="TRANSPORT PERMEASE PROTEIN"/>
    <property type="match status" value="1"/>
</dbReference>
<evidence type="ECO:0000256" key="8">
    <source>
        <dbReference type="ARBA" id="ARBA00023136"/>
    </source>
</evidence>
<comment type="similarity">
    <text evidence="2 9">Belongs to the ABC-2 integral membrane protein family.</text>
</comment>
<evidence type="ECO:0000256" key="4">
    <source>
        <dbReference type="ARBA" id="ARBA00022475"/>
    </source>
</evidence>
<comment type="caution">
    <text evidence="11">The sequence shown here is derived from an EMBL/GenBank/DDBJ whole genome shotgun (WGS) entry which is preliminary data.</text>
</comment>
<evidence type="ECO:0000256" key="5">
    <source>
        <dbReference type="ARBA" id="ARBA00022519"/>
    </source>
</evidence>
<dbReference type="Pfam" id="PF01061">
    <property type="entry name" value="ABC2_membrane"/>
    <property type="match status" value="1"/>
</dbReference>
<evidence type="ECO:0000313" key="12">
    <source>
        <dbReference type="Proteomes" id="UP000642819"/>
    </source>
</evidence>
<reference evidence="12" key="1">
    <citation type="journal article" date="2019" name="Int. J. Syst. Evol. Microbiol.">
        <title>The Global Catalogue of Microorganisms (GCM) 10K type strain sequencing project: providing services to taxonomists for standard genome sequencing and annotation.</title>
        <authorList>
            <consortium name="The Broad Institute Genomics Platform"/>
            <consortium name="The Broad Institute Genome Sequencing Center for Infectious Disease"/>
            <person name="Wu L."/>
            <person name="Ma J."/>
        </authorList>
    </citation>
    <scope>NUCLEOTIDE SEQUENCE [LARGE SCALE GENOMIC DNA]</scope>
    <source>
        <strain evidence="12">KCTC 19466</strain>
    </source>
</reference>
<feature type="transmembrane region" description="Helical" evidence="9">
    <location>
        <begin position="64"/>
        <end position="85"/>
    </location>
</feature>
<dbReference type="PROSITE" id="PS51012">
    <property type="entry name" value="ABC_TM2"/>
    <property type="match status" value="1"/>
</dbReference>
<proteinExistence type="inferred from homology"/>
<dbReference type="EMBL" id="BMXK01000012">
    <property type="protein sequence ID" value="GHD11813.1"/>
    <property type="molecule type" value="Genomic_DNA"/>
</dbReference>